<dbReference type="EMBL" id="AP014924">
    <property type="protein sequence ID" value="BAS28031.1"/>
    <property type="molecule type" value="Genomic_DNA"/>
</dbReference>
<dbReference type="AlphaFoldDB" id="A0A0K2SLM9"/>
<reference evidence="3" key="1">
    <citation type="submission" date="2015-07" db="EMBL/GenBank/DDBJ databases">
        <title>Complete genome sequence and phylogenetic analysis of Limnochorda pilosa.</title>
        <authorList>
            <person name="Watanabe M."/>
            <person name="Kojima H."/>
            <person name="Fukui M."/>
        </authorList>
    </citation>
    <scope>NUCLEOTIDE SEQUENCE [LARGE SCALE GENOMIC DNA]</scope>
    <source>
        <strain evidence="3">HC45</strain>
    </source>
</reference>
<evidence type="ECO:0000313" key="3">
    <source>
        <dbReference type="Proteomes" id="UP000065807"/>
    </source>
</evidence>
<sequence length="332" mass="36172">MSRQEGWWRQALAVGLVCAAIVLAQAGMAVAQSYPAHEIEVIIPFDAGGSVDRMIRALAPYWEQELGVPLVLQNYSGAQGQVGFERFYRTRPDGYTIMVGTEPYLSASILRGASYELDDFDILNVQQFDPVAITVPASSPYRTLADLLEAIRANPGRLAWGVEPGGWDYVVGNLIFDALGLDVIEVFYDGGGPLRVALMGEQIDFSLGSAAGDMAMGDRARVLAVSGTKPFPGWPEAEVLNEALAPYGVTVPNLGSVRFVAVHASLKEKYPDRYQTLLRTYEAALSNPKFIERSKESGVELVTQFVGPEESNAQVRDANAVVNQFKEMFLGQ</sequence>
<dbReference type="Proteomes" id="UP000065807">
    <property type="component" value="Chromosome"/>
</dbReference>
<dbReference type="SUPFAM" id="SSF53850">
    <property type="entry name" value="Periplasmic binding protein-like II"/>
    <property type="match status" value="1"/>
</dbReference>
<dbReference type="KEGG" id="lpil:LIP_2190"/>
<organism evidence="2 3">
    <name type="scientific">Limnochorda pilosa</name>
    <dbReference type="NCBI Taxonomy" id="1555112"/>
    <lineage>
        <taxon>Bacteria</taxon>
        <taxon>Bacillati</taxon>
        <taxon>Bacillota</taxon>
        <taxon>Limnochordia</taxon>
        <taxon>Limnochordales</taxon>
        <taxon>Limnochordaceae</taxon>
        <taxon>Limnochorda</taxon>
    </lineage>
</organism>
<protein>
    <recommendedName>
        <fullName evidence="4">Tripartite tricarboxylate transporter substrate binding protein</fullName>
    </recommendedName>
</protein>
<dbReference type="STRING" id="1555112.LIP_2190"/>
<dbReference type="InterPro" id="IPR005064">
    <property type="entry name" value="BUG"/>
</dbReference>
<reference evidence="3" key="2">
    <citation type="journal article" date="2016" name="Int. J. Syst. Evol. Microbiol.">
        <title>Complete genome sequence and cell structure of Limnochorda pilosa, a Gram-negative spore-former within the phylum Firmicutes.</title>
        <authorList>
            <person name="Watanabe M."/>
            <person name="Kojima H."/>
            <person name="Fukui M."/>
        </authorList>
    </citation>
    <scope>NUCLEOTIDE SEQUENCE [LARGE SCALE GENOMIC DNA]</scope>
    <source>
        <strain evidence="3">HC45</strain>
    </source>
</reference>
<accession>A0A0K2SLM9</accession>
<name>A0A0K2SLM9_LIMPI</name>
<dbReference type="OrthoDB" id="9780943at2"/>
<dbReference type="Gene3D" id="3.40.190.10">
    <property type="entry name" value="Periplasmic binding protein-like II"/>
    <property type="match status" value="1"/>
</dbReference>
<dbReference type="PANTHER" id="PTHR42928">
    <property type="entry name" value="TRICARBOXYLATE-BINDING PROTEIN"/>
    <property type="match status" value="1"/>
</dbReference>
<evidence type="ECO:0000256" key="1">
    <source>
        <dbReference type="ARBA" id="ARBA00006987"/>
    </source>
</evidence>
<proteinExistence type="inferred from homology"/>
<dbReference type="RefSeq" id="WP_068137764.1">
    <property type="nucleotide sequence ID" value="NZ_AP014924.1"/>
</dbReference>
<dbReference type="Pfam" id="PF03401">
    <property type="entry name" value="TctC"/>
    <property type="match status" value="1"/>
</dbReference>
<dbReference type="InterPro" id="IPR042100">
    <property type="entry name" value="Bug_dom1"/>
</dbReference>
<dbReference type="CDD" id="cd07012">
    <property type="entry name" value="PBP2_Bug_TTT"/>
    <property type="match status" value="1"/>
</dbReference>
<dbReference type="PIRSF" id="PIRSF017082">
    <property type="entry name" value="YflP"/>
    <property type="match status" value="1"/>
</dbReference>
<dbReference type="PANTHER" id="PTHR42928:SF5">
    <property type="entry name" value="BLR1237 PROTEIN"/>
    <property type="match status" value="1"/>
</dbReference>
<keyword evidence="3" id="KW-1185">Reference proteome</keyword>
<evidence type="ECO:0000313" key="2">
    <source>
        <dbReference type="EMBL" id="BAS28031.1"/>
    </source>
</evidence>
<evidence type="ECO:0008006" key="4">
    <source>
        <dbReference type="Google" id="ProtNLM"/>
    </source>
</evidence>
<dbReference type="PATRIC" id="fig|1555112.3.peg.2233"/>
<dbReference type="Gene3D" id="3.40.190.150">
    <property type="entry name" value="Bordetella uptake gene, domain 1"/>
    <property type="match status" value="1"/>
</dbReference>
<comment type="similarity">
    <text evidence="1">Belongs to the UPF0065 (bug) family.</text>
</comment>
<gene>
    <name evidence="2" type="ORF">LIP_2190</name>
</gene>